<dbReference type="EMBL" id="JAEACU010000008">
    <property type="protein sequence ID" value="KAH7519716.1"/>
    <property type="molecule type" value="Genomic_DNA"/>
</dbReference>
<organism evidence="2 3">
    <name type="scientific">Ziziphus jujuba var. spinosa</name>
    <dbReference type="NCBI Taxonomy" id="714518"/>
    <lineage>
        <taxon>Eukaryota</taxon>
        <taxon>Viridiplantae</taxon>
        <taxon>Streptophyta</taxon>
        <taxon>Embryophyta</taxon>
        <taxon>Tracheophyta</taxon>
        <taxon>Spermatophyta</taxon>
        <taxon>Magnoliopsida</taxon>
        <taxon>eudicotyledons</taxon>
        <taxon>Gunneridae</taxon>
        <taxon>Pentapetalae</taxon>
        <taxon>rosids</taxon>
        <taxon>fabids</taxon>
        <taxon>Rosales</taxon>
        <taxon>Rhamnaceae</taxon>
        <taxon>Paliureae</taxon>
        <taxon>Ziziphus</taxon>
    </lineage>
</organism>
<feature type="region of interest" description="Disordered" evidence="1">
    <location>
        <begin position="1"/>
        <end position="56"/>
    </location>
</feature>
<feature type="region of interest" description="Disordered" evidence="1">
    <location>
        <begin position="152"/>
        <end position="178"/>
    </location>
</feature>
<evidence type="ECO:0000313" key="3">
    <source>
        <dbReference type="Proteomes" id="UP000813462"/>
    </source>
</evidence>
<comment type="caution">
    <text evidence="2">The sequence shown here is derived from an EMBL/GenBank/DDBJ whole genome shotgun (WGS) entry which is preliminary data.</text>
</comment>
<protein>
    <submittedName>
        <fullName evidence="2">Uncharacterized protein</fullName>
    </submittedName>
</protein>
<proteinExistence type="predicted"/>
<reference evidence="2" key="1">
    <citation type="journal article" date="2021" name="Front. Plant Sci.">
        <title>Chromosome-Scale Genome Assembly for Chinese Sour Jujube and Insights Into Its Genome Evolution and Domestication Signature.</title>
        <authorList>
            <person name="Shen L.-Y."/>
            <person name="Luo H."/>
            <person name="Wang X.-L."/>
            <person name="Wang X.-M."/>
            <person name="Qiu X.-J."/>
            <person name="Liu H."/>
            <person name="Zhou S.-S."/>
            <person name="Jia K.-H."/>
            <person name="Nie S."/>
            <person name="Bao Y.-T."/>
            <person name="Zhang R.-G."/>
            <person name="Yun Q.-Z."/>
            <person name="Chai Y.-H."/>
            <person name="Lu J.-Y."/>
            <person name="Li Y."/>
            <person name="Zhao S.-W."/>
            <person name="Mao J.-F."/>
            <person name="Jia S.-G."/>
            <person name="Mao Y.-M."/>
        </authorList>
    </citation>
    <scope>NUCLEOTIDE SEQUENCE</scope>
    <source>
        <strain evidence="2">AT0</strain>
        <tissue evidence="2">Leaf</tissue>
    </source>
</reference>
<feature type="compositionally biased region" description="Polar residues" evidence="1">
    <location>
        <begin position="10"/>
        <end position="21"/>
    </location>
</feature>
<evidence type="ECO:0000256" key="1">
    <source>
        <dbReference type="SAM" id="MobiDB-lite"/>
    </source>
</evidence>
<accession>A0A978UXK0</accession>
<dbReference type="AlphaFoldDB" id="A0A978UXK0"/>
<evidence type="ECO:0000313" key="2">
    <source>
        <dbReference type="EMBL" id="KAH7519716.1"/>
    </source>
</evidence>
<dbReference type="Proteomes" id="UP000813462">
    <property type="component" value="Unassembled WGS sequence"/>
</dbReference>
<gene>
    <name evidence="2" type="ORF">FEM48_Zijuj08G0066800</name>
</gene>
<sequence>MVEIPRNEPSDSSSQDVNQVAQGEEEHQPTIEINSVEQESDKRETGESTRMGTSSRAHHVMLQVSRNGNLPHPIAKEYVGFSLVTRSQGSDYPVINIQSIHTGKAVISFEFGKMGEPSPAFSESLLQTGSTTSQRPSTSHWPISILEPIHEDCNSGSKSGKRKRGSHKAQPQALKPKHSVAVRVKATMHTLGLESLPSPIGNLCDSWILPGLFLSERL</sequence>
<name>A0A978UXK0_ZIZJJ</name>